<dbReference type="OrthoDB" id="9765926at2"/>
<keyword evidence="2" id="KW-0732">Signal</keyword>
<organism evidence="3 4">
    <name type="scientific">Christiangramia gaetbulicola</name>
    <dbReference type="NCBI Taxonomy" id="703340"/>
    <lineage>
        <taxon>Bacteria</taxon>
        <taxon>Pseudomonadati</taxon>
        <taxon>Bacteroidota</taxon>
        <taxon>Flavobacteriia</taxon>
        <taxon>Flavobacteriales</taxon>
        <taxon>Flavobacteriaceae</taxon>
        <taxon>Christiangramia</taxon>
    </lineage>
</organism>
<gene>
    <name evidence="3" type="ORF">C8P64_2781</name>
</gene>
<name>A0A2T6AEW5_9FLAO</name>
<accession>A0A2T6AEW5</accession>
<dbReference type="Pfam" id="PF13585">
    <property type="entry name" value="CHU_C"/>
    <property type="match status" value="1"/>
</dbReference>
<dbReference type="NCBIfam" id="TIGR04131">
    <property type="entry name" value="Bac_Flav_CTERM"/>
    <property type="match status" value="1"/>
</dbReference>
<reference evidence="3 4" key="1">
    <citation type="submission" date="2018-04" db="EMBL/GenBank/DDBJ databases">
        <title>Genomic Encyclopedia of Archaeal and Bacterial Type Strains, Phase II (KMG-II): from individual species to whole genera.</title>
        <authorList>
            <person name="Goeker M."/>
        </authorList>
    </citation>
    <scope>NUCLEOTIDE SEQUENCE [LARGE SCALE GENOMIC DNA]</scope>
    <source>
        <strain evidence="3 4">DSM 23082</strain>
    </source>
</reference>
<dbReference type="RefSeq" id="WP_108172649.1">
    <property type="nucleotide sequence ID" value="NZ_QBKQ01000003.1"/>
</dbReference>
<protein>
    <submittedName>
        <fullName evidence="3">Gliding motility-associated-like protein</fullName>
    </submittedName>
</protein>
<proteinExistence type="predicted"/>
<dbReference type="AlphaFoldDB" id="A0A2T6AEW5"/>
<dbReference type="EMBL" id="QBKQ01000003">
    <property type="protein sequence ID" value="PTX42353.1"/>
    <property type="molecule type" value="Genomic_DNA"/>
</dbReference>
<feature type="signal peptide" evidence="2">
    <location>
        <begin position="1"/>
        <end position="19"/>
    </location>
</feature>
<evidence type="ECO:0000256" key="2">
    <source>
        <dbReference type="SAM" id="SignalP"/>
    </source>
</evidence>
<keyword evidence="4" id="KW-1185">Reference proteome</keyword>
<feature type="region of interest" description="Disordered" evidence="1">
    <location>
        <begin position="116"/>
        <end position="145"/>
    </location>
</feature>
<evidence type="ECO:0000313" key="4">
    <source>
        <dbReference type="Proteomes" id="UP000244174"/>
    </source>
</evidence>
<comment type="caution">
    <text evidence="3">The sequence shown here is derived from an EMBL/GenBank/DDBJ whole genome shotgun (WGS) entry which is preliminary data.</text>
</comment>
<evidence type="ECO:0000256" key="1">
    <source>
        <dbReference type="SAM" id="MobiDB-lite"/>
    </source>
</evidence>
<evidence type="ECO:0000313" key="3">
    <source>
        <dbReference type="EMBL" id="PTX42353.1"/>
    </source>
</evidence>
<sequence>MVKKILFSIFLLFSAFSFAQTETSNCSGAIKICGDGAISSNANGVGQQELTGRNNCSSEEHNSLWLEIEITKAGTLGFTLKPTSSDLEIDYDFFIFGPNVSCGSLGEAIRCSTTNPLASNSTSNHTGMNDRQTDTSEGPGQNGNNFVRSLDVLPGETYFIVIDRPIGNSPFELEWNGTSTVGEFPFPEGPDINKPNDLQTCNANGVSDFDISSTAGEIISQNNTSLSYHETLADASDNTNQIQGSYTSNSPVKTIYARVENDLTGCAEITEFDLIINDGPILNENNIIEQCDLDQNGLEEFVLTDQNSTILNGLNPNDYLVEYFYSPDEANVRQNPIPTDYSSAGNETIYARVSESSNPDCFNIAEVSLIVNSPPQIESYTVIQPQVNSNSNTISLEIDSASEYEYSIGNIDGPYQTSTIFNNVNSGLQTVYIRDLKGCAVITRDILILGYDNFFSPNNDGINDLWQLKGVDPELASATEIFIFDRYGKLLQKLSANDRGWDGTYNGRELPEDEYWFRVNIRNTGEFNGHFSLVRRILKN</sequence>
<dbReference type="Proteomes" id="UP000244174">
    <property type="component" value="Unassembled WGS sequence"/>
</dbReference>
<dbReference type="InterPro" id="IPR026341">
    <property type="entry name" value="T9SS_type_B"/>
</dbReference>
<feature type="chain" id="PRO_5015475593" evidence="2">
    <location>
        <begin position="20"/>
        <end position="540"/>
    </location>
</feature>